<evidence type="ECO:0000313" key="3">
    <source>
        <dbReference type="Proteomes" id="UP000182498"/>
    </source>
</evidence>
<accession>A0A0X2NJV4</accession>
<keyword evidence="1" id="KW-0732">Signal</keyword>
<name>A0A0X2NJV4_9CORY</name>
<evidence type="ECO:0008006" key="4">
    <source>
        <dbReference type="Google" id="ProtNLM"/>
    </source>
</evidence>
<keyword evidence="3" id="KW-1185">Reference proteome</keyword>
<organism evidence="2 3">
    <name type="scientific">Corynebacterium variabile</name>
    <dbReference type="NCBI Taxonomy" id="1727"/>
    <lineage>
        <taxon>Bacteria</taxon>
        <taxon>Bacillati</taxon>
        <taxon>Actinomycetota</taxon>
        <taxon>Actinomycetes</taxon>
        <taxon>Mycobacteriales</taxon>
        <taxon>Corynebacteriaceae</taxon>
        <taxon>Corynebacterium</taxon>
    </lineage>
</organism>
<dbReference type="RefSeq" id="WP_073883817.1">
    <property type="nucleotide sequence ID" value="NZ_FAUH01000006.1"/>
</dbReference>
<dbReference type="AlphaFoldDB" id="A0A0X2NJV4"/>
<evidence type="ECO:0000256" key="1">
    <source>
        <dbReference type="SAM" id="SignalP"/>
    </source>
</evidence>
<proteinExistence type="predicted"/>
<protein>
    <recommendedName>
        <fullName evidence="4">Secreted protein</fullName>
    </recommendedName>
</protein>
<dbReference type="Proteomes" id="UP000182498">
    <property type="component" value="Unassembled WGS sequence"/>
</dbReference>
<dbReference type="OrthoDB" id="4477733at2"/>
<reference evidence="3" key="1">
    <citation type="submission" date="2015-11" db="EMBL/GenBank/DDBJ databases">
        <authorList>
            <person name="Dugat-Bony E."/>
        </authorList>
    </citation>
    <scope>NUCLEOTIDE SEQUENCE [LARGE SCALE GENOMIC DNA]</scope>
    <source>
        <strain evidence="3">Mu292</strain>
    </source>
</reference>
<sequence>MTLKMSRVSRGAATMILAAATAGSALVVAPAAAAQDSPAPTDETTCKDAGTISVLAAFDQMAAETKAGIPAQFASMFDTNVNNLRASLVSTNVAYVDVSRDASEINAEAEDNEDPYANFAVARLDKIRNGEADAVVAFQDLTLSEVVETLVLGMYTFTVPLDVVAAGMPSIGPTPLTPIAQGVPLVGSMLTSYTTIGFFAKLPFQYGSRGIKQLAVAWQNNLTARCWDGEAAPSDEERLSDGGARPVVPVQPQERANAEYMTLDDAETCVPASAETLGAALDRVAESMRGQVPADKQGAFDAEVARLQNNARTARITNNFIMKEPEDLNPVLAYIDDPMITFAWGAVQGAVDGTASGTTAVADLTVGNGVDYTYVADSLVGMIVSKIWGTVVPGVELPVGTGTMEFSVVPNFPAVASYFSGQALDTYNNVLDTMCLVHPEDAETGE</sequence>
<feature type="chain" id="PRO_5038653538" description="Secreted protein" evidence="1">
    <location>
        <begin position="34"/>
        <end position="446"/>
    </location>
</feature>
<gene>
    <name evidence="2" type="ORF">CVAR292_01085</name>
</gene>
<feature type="signal peptide" evidence="1">
    <location>
        <begin position="1"/>
        <end position="33"/>
    </location>
</feature>
<dbReference type="EMBL" id="FAUH01000006">
    <property type="protein sequence ID" value="CUU65753.1"/>
    <property type="molecule type" value="Genomic_DNA"/>
</dbReference>
<evidence type="ECO:0000313" key="2">
    <source>
        <dbReference type="EMBL" id="CUU65753.1"/>
    </source>
</evidence>